<feature type="transmembrane region" description="Helical" evidence="2">
    <location>
        <begin position="478"/>
        <end position="495"/>
    </location>
</feature>
<evidence type="ECO:0000256" key="2">
    <source>
        <dbReference type="SAM" id="Phobius"/>
    </source>
</evidence>
<dbReference type="AlphaFoldDB" id="A0A8A1MK46"/>
<dbReference type="PANTHER" id="PTHR35872">
    <property type="entry name" value="INTEGRAL MEMBRANE PROTEIN (AFU_ORTHOLOGUE AFUA_5G07110)"/>
    <property type="match status" value="1"/>
</dbReference>
<feature type="non-terminal residue" evidence="3">
    <location>
        <position position="1"/>
    </location>
</feature>
<organism evidence="3 4">
    <name type="scientific">Ajellomyces capsulatus</name>
    <name type="common">Darling's disease fungus</name>
    <name type="synonym">Histoplasma capsulatum</name>
    <dbReference type="NCBI Taxonomy" id="5037"/>
    <lineage>
        <taxon>Eukaryota</taxon>
        <taxon>Fungi</taxon>
        <taxon>Dikarya</taxon>
        <taxon>Ascomycota</taxon>
        <taxon>Pezizomycotina</taxon>
        <taxon>Eurotiomycetes</taxon>
        <taxon>Eurotiomycetidae</taxon>
        <taxon>Onygenales</taxon>
        <taxon>Ajellomycetaceae</taxon>
        <taxon>Histoplasma</taxon>
    </lineage>
</organism>
<dbReference type="PANTHER" id="PTHR35872:SF1">
    <property type="entry name" value="ALPHA-L-RHAMNOSIDASE C"/>
    <property type="match status" value="1"/>
</dbReference>
<name>A0A8A1MK46_AJECA</name>
<gene>
    <name evidence="3" type="ORF">I7I51_01535</name>
</gene>
<accession>A0A8A1MK46</accession>
<dbReference type="Pfam" id="PF11204">
    <property type="entry name" value="DUF2985"/>
    <property type="match status" value="1"/>
</dbReference>
<keyword evidence="2" id="KW-1133">Transmembrane helix</keyword>
<keyword evidence="2" id="KW-0472">Membrane</keyword>
<evidence type="ECO:0000256" key="1">
    <source>
        <dbReference type="SAM" id="MobiDB-lite"/>
    </source>
</evidence>
<dbReference type="InterPro" id="IPR021369">
    <property type="entry name" value="DUF2985"/>
</dbReference>
<sequence>MRAPGLDSGYLGIIWCIRYCKPQDIIVPLILLDVSARAPNPARAVYLTRAILPQQGFGVVGREGEDPKQRQRQGGTTSQVSGLDCALQIYWENWENWEDWGTGGLRDCETVRLRYAPGKMAGRVLRKGSQILRIALAHSGLVTNPASCSAANQPFIAGISHSFSFKSIPLIKLQSTYTVHNYLSAIQENGAMELFPSVERGNGSTSPSPVAAQLPPVPPTNKYPPPSTRSDRASKPSDTSPAASSRLRSASLIFLESNPPSGMWMATGDIASRAPTLNEIRAGCFSADGWTEEGQIQRFKLSRANTSVPRVAVTKSNALKEQEQTAHLRRSNTAPSWNSGNDTITITGGKYMKQGDDCISRQSTERPLTLSVKSAIDTKSAQAASPPRIPDETGTYPNGYRFPPKHTWSQATIIGLKAFGRFVITPFGLLVTVYGLNIVAWGAMIFFLLLNAAPALCNSSCSASNSARKIWIEIDSQILNALFCVTGFGLIPWRFRDFYYLLQWPAATAAAVTT</sequence>
<evidence type="ECO:0000313" key="4">
    <source>
        <dbReference type="Proteomes" id="UP000663671"/>
    </source>
</evidence>
<dbReference type="VEuPathDB" id="FungiDB:I7I51_01535"/>
<protein>
    <submittedName>
        <fullName evidence="3">Uncharacterized protein</fullName>
    </submittedName>
</protein>
<dbReference type="EMBL" id="CP069114">
    <property type="protein sequence ID" value="QSS64467.1"/>
    <property type="molecule type" value="Genomic_DNA"/>
</dbReference>
<feature type="compositionally biased region" description="Pro residues" evidence="1">
    <location>
        <begin position="215"/>
        <end position="227"/>
    </location>
</feature>
<reference evidence="3" key="1">
    <citation type="submission" date="2021-01" db="EMBL/GenBank/DDBJ databases">
        <title>Chromosome-level genome assembly of a human fungal pathogen reveals clustering of transcriptionally co-regulated genes.</title>
        <authorList>
            <person name="Voorhies M."/>
            <person name="Cohen S."/>
            <person name="Shea T.P."/>
            <person name="Petrus S."/>
            <person name="Munoz J.F."/>
            <person name="Poplawski S."/>
            <person name="Goldman W.E."/>
            <person name="Michael T."/>
            <person name="Cuomo C.A."/>
            <person name="Sil A."/>
            <person name="Beyhan S."/>
        </authorList>
    </citation>
    <scope>NUCLEOTIDE SEQUENCE</scope>
    <source>
        <strain evidence="3">WU24</strain>
    </source>
</reference>
<dbReference type="Proteomes" id="UP000663671">
    <property type="component" value="Chromosome 1"/>
</dbReference>
<keyword evidence="2" id="KW-0812">Transmembrane</keyword>
<evidence type="ECO:0000313" key="3">
    <source>
        <dbReference type="EMBL" id="QSS64467.1"/>
    </source>
</evidence>
<dbReference type="OrthoDB" id="6407410at2759"/>
<feature type="region of interest" description="Disordered" evidence="1">
    <location>
        <begin position="196"/>
        <end position="245"/>
    </location>
</feature>
<feature type="compositionally biased region" description="Polar residues" evidence="1">
    <location>
        <begin position="331"/>
        <end position="341"/>
    </location>
</feature>
<feature type="region of interest" description="Disordered" evidence="1">
    <location>
        <begin position="322"/>
        <end position="341"/>
    </location>
</feature>
<feature type="transmembrane region" description="Helical" evidence="2">
    <location>
        <begin position="427"/>
        <end position="450"/>
    </location>
</feature>
<proteinExistence type="predicted"/>